<evidence type="ECO:0000313" key="10">
    <source>
        <dbReference type="Proteomes" id="UP000242645"/>
    </source>
</evidence>
<keyword evidence="10" id="KW-1185">Reference proteome</keyword>
<dbReference type="KEGG" id="dtr:RSDT_0705"/>
<dbReference type="SUPFAM" id="SSF89550">
    <property type="entry name" value="PHP domain-like"/>
    <property type="match status" value="1"/>
</dbReference>
<feature type="region of interest" description="Disordered" evidence="6">
    <location>
        <begin position="1012"/>
        <end position="1035"/>
    </location>
</feature>
<keyword evidence="2 5" id="KW-0378">Hydrolase</keyword>
<evidence type="ECO:0000256" key="5">
    <source>
        <dbReference type="PROSITE-ProRule" id="PRU00560"/>
    </source>
</evidence>
<dbReference type="InterPro" id="IPR016195">
    <property type="entry name" value="Pol/histidinol_Pase-like"/>
</dbReference>
<keyword evidence="4 5" id="KW-0067">ATP-binding</keyword>
<dbReference type="SUPFAM" id="SSF52540">
    <property type="entry name" value="P-loop containing nucleoside triphosphate hydrolases"/>
    <property type="match status" value="1"/>
</dbReference>
<dbReference type="GO" id="GO:0005524">
    <property type="term" value="F:ATP binding"/>
    <property type="evidence" value="ECO:0007669"/>
    <property type="project" value="UniProtKB-UniRule"/>
</dbReference>
<evidence type="ECO:0000313" key="9">
    <source>
        <dbReference type="EMBL" id="BAV92217.1"/>
    </source>
</evidence>
<evidence type="ECO:0000259" key="7">
    <source>
        <dbReference type="PROSITE" id="PS51198"/>
    </source>
</evidence>
<evidence type="ECO:0000256" key="2">
    <source>
        <dbReference type="ARBA" id="ARBA00022801"/>
    </source>
</evidence>
<dbReference type="Proteomes" id="UP000242645">
    <property type="component" value="Chromosome"/>
</dbReference>
<gene>
    <name evidence="9" type="ORF">RSDT_0705</name>
</gene>
<keyword evidence="3 5" id="KW-0347">Helicase</keyword>
<dbReference type="Gene3D" id="1.10.10.160">
    <property type="match status" value="1"/>
</dbReference>
<evidence type="ECO:0000256" key="1">
    <source>
        <dbReference type="ARBA" id="ARBA00022741"/>
    </source>
</evidence>
<dbReference type="EMBL" id="AP017368">
    <property type="protein sequence ID" value="BAV92217.1"/>
    <property type="molecule type" value="Genomic_DNA"/>
</dbReference>
<dbReference type="InterPro" id="IPR014017">
    <property type="entry name" value="DNA_helicase_UvrD-like_C"/>
</dbReference>
<name>A0A1J1DQU4_9BACT</name>
<dbReference type="Pfam" id="PF00580">
    <property type="entry name" value="UvrD-helicase"/>
    <property type="match status" value="2"/>
</dbReference>
<dbReference type="CDD" id="cd17932">
    <property type="entry name" value="DEXQc_UvrD"/>
    <property type="match status" value="1"/>
</dbReference>
<dbReference type="InterPro" id="IPR027417">
    <property type="entry name" value="P-loop_NTPase"/>
</dbReference>
<dbReference type="RefSeq" id="WP_096399729.1">
    <property type="nucleotide sequence ID" value="NZ_AP017368.1"/>
</dbReference>
<keyword evidence="1 5" id="KW-0547">Nucleotide-binding</keyword>
<organism evidence="9 10">
    <name type="scientific">Candidatus Desulfovibrio trichonymphae</name>
    <dbReference type="NCBI Taxonomy" id="1725232"/>
    <lineage>
        <taxon>Bacteria</taxon>
        <taxon>Pseudomonadati</taxon>
        <taxon>Thermodesulfobacteriota</taxon>
        <taxon>Desulfovibrionia</taxon>
        <taxon>Desulfovibrionales</taxon>
        <taxon>Desulfovibrionaceae</taxon>
        <taxon>Desulfovibrio</taxon>
    </lineage>
</organism>
<dbReference type="PROSITE" id="PS51217">
    <property type="entry name" value="UVRD_HELICASE_CTER"/>
    <property type="match status" value="1"/>
</dbReference>
<dbReference type="GO" id="GO:0140097">
    <property type="term" value="F:catalytic activity, acting on DNA"/>
    <property type="evidence" value="ECO:0007669"/>
    <property type="project" value="UniProtKB-ARBA"/>
</dbReference>
<dbReference type="InterPro" id="IPR013986">
    <property type="entry name" value="DExx_box_DNA_helicase_dom_sf"/>
</dbReference>
<dbReference type="PROSITE" id="PS51198">
    <property type="entry name" value="UVRD_HELICASE_ATP_BIND"/>
    <property type="match status" value="1"/>
</dbReference>
<dbReference type="GO" id="GO:0016787">
    <property type="term" value="F:hydrolase activity"/>
    <property type="evidence" value="ECO:0007669"/>
    <property type="project" value="UniProtKB-UniRule"/>
</dbReference>
<evidence type="ECO:0000256" key="3">
    <source>
        <dbReference type="ARBA" id="ARBA00022806"/>
    </source>
</evidence>
<evidence type="ECO:0000256" key="4">
    <source>
        <dbReference type="ARBA" id="ARBA00022840"/>
    </source>
</evidence>
<dbReference type="CDD" id="cd19067">
    <property type="entry name" value="PfuEndoQ-like"/>
    <property type="match status" value="1"/>
</dbReference>
<feature type="domain" description="UvrD-like helicase C-terminal" evidence="8">
    <location>
        <begin position="745"/>
        <end position="1052"/>
    </location>
</feature>
<feature type="domain" description="UvrD-like helicase ATP-binding" evidence="7">
    <location>
        <begin position="487"/>
        <end position="744"/>
    </location>
</feature>
<dbReference type="Pfam" id="PF13361">
    <property type="entry name" value="UvrD_C"/>
    <property type="match status" value="1"/>
</dbReference>
<dbReference type="Gene3D" id="3.40.50.300">
    <property type="entry name" value="P-loop containing nucleotide triphosphate hydrolases"/>
    <property type="match status" value="3"/>
</dbReference>
<dbReference type="PANTHER" id="PTHR40084">
    <property type="entry name" value="PHOSPHOHYDROLASE, PHP FAMILY"/>
    <property type="match status" value="1"/>
</dbReference>
<feature type="compositionally biased region" description="Acidic residues" evidence="6">
    <location>
        <begin position="1025"/>
        <end position="1035"/>
    </location>
</feature>
<dbReference type="AlphaFoldDB" id="A0A1J1DQU4"/>
<dbReference type="GO" id="GO:0004386">
    <property type="term" value="F:helicase activity"/>
    <property type="evidence" value="ECO:0007669"/>
    <property type="project" value="UniProtKB-UniRule"/>
</dbReference>
<dbReference type="Gene3D" id="3.20.20.140">
    <property type="entry name" value="Metal-dependent hydrolases"/>
    <property type="match status" value="1"/>
</dbReference>
<dbReference type="PANTHER" id="PTHR40084:SF1">
    <property type="entry name" value="PHOSPHOTRANSFERASE"/>
    <property type="match status" value="1"/>
</dbReference>
<proteinExistence type="predicted"/>
<evidence type="ECO:0000259" key="8">
    <source>
        <dbReference type="PROSITE" id="PS51217"/>
    </source>
</evidence>
<feature type="binding site" evidence="5">
    <location>
        <begin position="508"/>
        <end position="515"/>
    </location>
    <ligand>
        <name>ATP</name>
        <dbReference type="ChEBI" id="CHEBI:30616"/>
    </ligand>
</feature>
<reference evidence="9 10" key="1">
    <citation type="journal article" date="2017" name="ISME J.">
        <title>Genome of 'Ca. Desulfovibrio trichonymphae', an H2-oxidizing bacterium in a tripartite symbiotic system within a protist cell in the termite gut.</title>
        <authorList>
            <person name="Kuwahara H."/>
            <person name="Yuki M."/>
            <person name="Izawa K."/>
            <person name="Ohkuma M."/>
            <person name="Hongoh Y."/>
        </authorList>
    </citation>
    <scope>NUCLEOTIDE SEQUENCE [LARGE SCALE GENOMIC DNA]</scope>
    <source>
        <strain evidence="9 10">Rs-N31</strain>
    </source>
</reference>
<sequence>MLTFTADLHIHSRFSRATSKQLNPLTLAAWASCKGIDVLATGDFTHPQWRAELREHLCLDEESGFYRLTSPAPLREIDIPFVPPFVPATASDTLFCLQAEISSIYKRHGKVRKVHNLVYAPTLEDADRIADRLACVGNLSADGRPILGLDSRDLLEIVLEAAPHAVLIPAHIWTPWFSLFGSKSGFDRLTDCFGDLSSHIFALETGLSSDPAMNRLVSRLDNFALISNSDAHSPANLGREANLFAGRPSFTGLFTALRAAAARRTNQTSSCLFLGTLEFCPEEGKYYLDGHRACNVVFEPHETLALNNICPVCSKSLTIGVLHRVLALADRESPPELPLEPSAKPLIPLPELLSEILGVGPESRKVHDCYIRLLRDLGPELRLLCLLPEADIRARWDVLGEAVARMRRGNIIRSGGFDGQYGSARVFTPEELRDIRAGSKALPGFAMRSAPQSFPATDMRASARLQKHPSTALEERPVTSLIFHEQGGLSEEQRTSLAAGPAPVLVLAGPGAGKTRILTGRLQWLLEHGVEPRRIVALTFTRRAAGELRERLSRALPHMREHLPRCDTLHALAYSVVQTHYPKSLLLTDDASYALFAAANPAVAQRDLRRLWDIISLARETGGTFAEVAQLAVDRYNQRKTANPEIRLLDYQDLLESLLAHLPTLPPAERPLHVLVDEVQDLSPVQLELVRAMLSAGGQGFFGIGDPDQAIYGFRGAGQNCAAVLADFWPQLSLYRLGQSYRSGQAILTLAQTLLGGRAACAPLNAVRRIDCSIHFLDAPDDQAEADAIARRIQRLLGGTSHTLLDQMCSNGEDRATGDEPEPLSPSDIAVLVRLKAQMPVLRRALERAGIPCAAPAEENILQDPVCGRLLKMAAAHCGFANLSVSLGPLLPADDTILVEDLPWTAGFLPSPTELFPWLARQPWAGEHISRSRAWREVCSLFQECGDWEELFRRLIWLQEAELARSKAEQVQILTLHASKGLEFEAVFLPGLENGLLPLRRGLLLRCEDKATADRPTAQTPADNREDESGEDGSDVEDERRLLYVGLTRAARVLFLSRAAQRVLWGTRLRLALSPFLNDIKQFCRPSALVKYKRAAARRLSLLSVMGTN</sequence>
<dbReference type="InterPro" id="IPR014016">
    <property type="entry name" value="UvrD-like_ATP-bd"/>
</dbReference>
<evidence type="ECO:0000256" key="6">
    <source>
        <dbReference type="SAM" id="MobiDB-lite"/>
    </source>
</evidence>
<dbReference type="OrthoDB" id="9810135at2"/>
<protein>
    <submittedName>
        <fullName evidence="9">UvrD/Rep family helicase-like protein</fullName>
    </submittedName>
</protein>
<accession>A0A1J1DQU4</accession>